<evidence type="ECO:0000256" key="5">
    <source>
        <dbReference type="HAMAP-Rule" id="MF_01928"/>
    </source>
</evidence>
<dbReference type="InterPro" id="IPR003135">
    <property type="entry name" value="ATP-grasp_carboxylate-amine"/>
</dbReference>
<reference evidence="8 9" key="1">
    <citation type="submission" date="2016-10" db="EMBL/GenBank/DDBJ databases">
        <authorList>
            <person name="de Groot N.N."/>
        </authorList>
    </citation>
    <scope>NUCLEOTIDE SEQUENCE [LARGE SCALE GENOMIC DNA]</scope>
    <source>
        <strain evidence="8 9">CGMCC 4.3491</strain>
    </source>
</reference>
<keyword evidence="4 5" id="KW-0067">ATP-binding</keyword>
<dbReference type="NCBIfam" id="NF004680">
    <property type="entry name" value="PRK06019.1-6"/>
    <property type="match status" value="1"/>
</dbReference>
<dbReference type="Pfam" id="PF22660">
    <property type="entry name" value="RS_preATP-grasp-like"/>
    <property type="match status" value="1"/>
</dbReference>
<dbReference type="InterPro" id="IPR013815">
    <property type="entry name" value="ATP_grasp_subdomain_1"/>
</dbReference>
<keyword evidence="2 5" id="KW-0547">Nucleotide-binding</keyword>
<comment type="similarity">
    <text evidence="5 6">Belongs to the PurK/PurT family.</text>
</comment>
<dbReference type="SUPFAM" id="SSF56059">
    <property type="entry name" value="Glutathione synthetase ATP-binding domain-like"/>
    <property type="match status" value="1"/>
</dbReference>
<comment type="function">
    <text evidence="6">Catalyzes the ATP-dependent conversion of 5-aminoimidazole ribonucleotide (AIR) and HCO(3)- to N5-carboxyaminoimidazole ribonucleotide (N5-CAIR).</text>
</comment>
<feature type="binding site" evidence="5">
    <location>
        <begin position="263"/>
        <end position="264"/>
    </location>
    <ligand>
        <name>ATP</name>
        <dbReference type="ChEBI" id="CHEBI:30616"/>
    </ligand>
</feature>
<dbReference type="InterPro" id="IPR011054">
    <property type="entry name" value="Rudment_hybrid_motif"/>
</dbReference>
<accession>A0A1H3SSB8</accession>
<gene>
    <name evidence="5 6" type="primary">purK</name>
    <name evidence="8" type="ORF">SAMN05216554_3660</name>
</gene>
<dbReference type="AlphaFoldDB" id="A0A1H3SSB8"/>
<evidence type="ECO:0000256" key="2">
    <source>
        <dbReference type="ARBA" id="ARBA00022741"/>
    </source>
</evidence>
<dbReference type="InterPro" id="IPR011761">
    <property type="entry name" value="ATP-grasp"/>
</dbReference>
<feature type="binding site" evidence="5">
    <location>
        <position position="96"/>
    </location>
    <ligand>
        <name>ATP</name>
        <dbReference type="ChEBI" id="CHEBI:30616"/>
    </ligand>
</feature>
<dbReference type="GO" id="GO:0005524">
    <property type="term" value="F:ATP binding"/>
    <property type="evidence" value="ECO:0007669"/>
    <property type="project" value="UniProtKB-UniRule"/>
</dbReference>
<dbReference type="InterPro" id="IPR054350">
    <property type="entry name" value="PurT/PurK_preATP-grasp"/>
</dbReference>
<dbReference type="Pfam" id="PF17769">
    <property type="entry name" value="PurK_C"/>
    <property type="match status" value="1"/>
</dbReference>
<dbReference type="PROSITE" id="PS50975">
    <property type="entry name" value="ATP_GRASP"/>
    <property type="match status" value="1"/>
</dbReference>
<dbReference type="GO" id="GO:0006189">
    <property type="term" value="P:'de novo' IMP biosynthetic process"/>
    <property type="evidence" value="ECO:0007669"/>
    <property type="project" value="UniProtKB-UniRule"/>
</dbReference>
<comment type="subunit">
    <text evidence="5 6">Homodimer.</text>
</comment>
<keyword evidence="1 5" id="KW-0436">Ligase</keyword>
<dbReference type="PANTHER" id="PTHR11609:SF5">
    <property type="entry name" value="PHOSPHORIBOSYLAMINOIMIDAZOLE CARBOXYLASE"/>
    <property type="match status" value="1"/>
</dbReference>
<proteinExistence type="inferred from homology"/>
<dbReference type="Gene3D" id="3.40.50.20">
    <property type="match status" value="1"/>
</dbReference>
<dbReference type="InterPro" id="IPR005875">
    <property type="entry name" value="PurK"/>
</dbReference>
<dbReference type="GO" id="GO:0005829">
    <property type="term" value="C:cytosol"/>
    <property type="evidence" value="ECO:0007669"/>
    <property type="project" value="TreeGrafter"/>
</dbReference>
<dbReference type="InterPro" id="IPR040686">
    <property type="entry name" value="PurK_C"/>
</dbReference>
<evidence type="ECO:0000313" key="9">
    <source>
        <dbReference type="Proteomes" id="UP000198891"/>
    </source>
</evidence>
<feature type="binding site" evidence="5">
    <location>
        <position position="185"/>
    </location>
    <ligand>
        <name>ATP</name>
        <dbReference type="ChEBI" id="CHEBI:30616"/>
    </ligand>
</feature>
<dbReference type="Proteomes" id="UP000198891">
    <property type="component" value="Unassembled WGS sequence"/>
</dbReference>
<evidence type="ECO:0000256" key="6">
    <source>
        <dbReference type="RuleBase" id="RU361200"/>
    </source>
</evidence>
<dbReference type="FunFam" id="3.30.470.20:FF:000029">
    <property type="entry name" value="N5-carboxyaminoimidazole ribonucleotide synthase"/>
    <property type="match status" value="1"/>
</dbReference>
<dbReference type="Gene3D" id="3.30.470.20">
    <property type="entry name" value="ATP-grasp fold, B domain"/>
    <property type="match status" value="1"/>
</dbReference>
<keyword evidence="9" id="KW-1185">Reference proteome</keyword>
<dbReference type="SUPFAM" id="SSF51246">
    <property type="entry name" value="Rudiment single hybrid motif"/>
    <property type="match status" value="1"/>
</dbReference>
<dbReference type="Pfam" id="PF02222">
    <property type="entry name" value="ATP-grasp"/>
    <property type="match status" value="1"/>
</dbReference>
<evidence type="ECO:0000256" key="4">
    <source>
        <dbReference type="ARBA" id="ARBA00022840"/>
    </source>
</evidence>
<evidence type="ECO:0000256" key="3">
    <source>
        <dbReference type="ARBA" id="ARBA00022755"/>
    </source>
</evidence>
<evidence type="ECO:0000313" key="8">
    <source>
        <dbReference type="EMBL" id="SDZ40993.1"/>
    </source>
</evidence>
<dbReference type="EC" id="6.3.4.18" evidence="5 6"/>
<dbReference type="Gene3D" id="3.30.1490.20">
    <property type="entry name" value="ATP-grasp fold, A domain"/>
    <property type="match status" value="1"/>
</dbReference>
<dbReference type="STRING" id="381665.SAMN05216554_3660"/>
<dbReference type="HAMAP" id="MF_01928">
    <property type="entry name" value="PurK"/>
    <property type="match status" value="1"/>
</dbReference>
<dbReference type="GO" id="GO:0046872">
    <property type="term" value="F:metal ion binding"/>
    <property type="evidence" value="ECO:0007669"/>
    <property type="project" value="InterPro"/>
</dbReference>
<evidence type="ECO:0000259" key="7">
    <source>
        <dbReference type="PROSITE" id="PS50975"/>
    </source>
</evidence>
<dbReference type="NCBIfam" id="TIGR01161">
    <property type="entry name" value="purK"/>
    <property type="match status" value="1"/>
</dbReference>
<keyword evidence="3 5" id="KW-0658">Purine biosynthesis</keyword>
<organism evidence="8 9">
    <name type="scientific">Herbiconiux ginsengi</name>
    <dbReference type="NCBI Taxonomy" id="381665"/>
    <lineage>
        <taxon>Bacteria</taxon>
        <taxon>Bacillati</taxon>
        <taxon>Actinomycetota</taxon>
        <taxon>Actinomycetes</taxon>
        <taxon>Micrococcales</taxon>
        <taxon>Microbacteriaceae</taxon>
        <taxon>Herbiconiux</taxon>
    </lineage>
</organism>
<dbReference type="InterPro" id="IPR016185">
    <property type="entry name" value="PreATP-grasp_dom_sf"/>
</dbReference>
<dbReference type="GO" id="GO:0034028">
    <property type="term" value="F:5-(carboxyamino)imidazole ribonucleotide synthase activity"/>
    <property type="evidence" value="ECO:0007669"/>
    <property type="project" value="UniProtKB-UniRule"/>
</dbReference>
<dbReference type="PANTHER" id="PTHR11609">
    <property type="entry name" value="PURINE BIOSYNTHESIS PROTEIN 6/7, PUR6/7"/>
    <property type="match status" value="1"/>
</dbReference>
<dbReference type="SUPFAM" id="SSF52440">
    <property type="entry name" value="PreATP-grasp domain"/>
    <property type="match status" value="1"/>
</dbReference>
<dbReference type="EMBL" id="FNPZ01000004">
    <property type="protein sequence ID" value="SDZ40993.1"/>
    <property type="molecule type" value="Genomic_DNA"/>
</dbReference>
<feature type="binding site" evidence="5">
    <location>
        <position position="136"/>
    </location>
    <ligand>
        <name>ATP</name>
        <dbReference type="ChEBI" id="CHEBI:30616"/>
    </ligand>
</feature>
<sequence length="376" mass="40179">MGVVGGGQLARMMIPPAVELGVEIRVLAEAEGMSAALAATAVGDYTDLETVRAFARDVDVLTFDHEHVPQAVLRALVADGVQVHPGPDALQYAQDKLRMRERLGKLGIPMPDWARVENAEQLDDFIAEHGGRAVVKTARGGYDGKGVRVVTAAAQVEEWFLALDQDGGPDAGALLAEELVDFRRELSQLVARRPSGDVTLWPVVESIQKDGVCAEVIAPALGSAGKVAEMAAQIGTTIAAELGVTGVLAVELFETTDERILVNELAMRPHNTGHWTIDGSTTSQFEQHLRAVLDLPFGATGHRDPWSVMVNILGGPVEKSLDEATTLAMADHPAAKIHLYGKEPRPGRKIGHVTTGGEELDEVVFQARAAAAFFQD</sequence>
<comment type="pathway">
    <text evidence="5 6">Purine metabolism; IMP biosynthesis via de novo pathway; 5-amino-1-(5-phospho-D-ribosyl)imidazole-4-carboxylate from 5-amino-1-(5-phospho-D-ribosyl)imidazole (N5-CAIR route): step 1/2.</text>
</comment>
<dbReference type="GO" id="GO:0004638">
    <property type="term" value="F:phosphoribosylaminoimidazole carboxylase activity"/>
    <property type="evidence" value="ECO:0007669"/>
    <property type="project" value="InterPro"/>
</dbReference>
<name>A0A1H3SSB8_9MICO</name>
<comment type="caution">
    <text evidence="5">Lacks conserved residue(s) required for the propagation of feature annotation.</text>
</comment>
<dbReference type="UniPathway" id="UPA00074">
    <property type="reaction ID" value="UER00942"/>
</dbReference>
<feature type="binding site" evidence="5">
    <location>
        <begin position="177"/>
        <end position="180"/>
    </location>
    <ligand>
        <name>ATP</name>
        <dbReference type="ChEBI" id="CHEBI:30616"/>
    </ligand>
</feature>
<comment type="catalytic activity">
    <reaction evidence="5 6">
        <text>5-amino-1-(5-phospho-beta-D-ribosyl)imidazole + hydrogencarbonate + ATP = 5-carboxyamino-1-(5-phospho-D-ribosyl)imidazole + ADP + phosphate + 2 H(+)</text>
        <dbReference type="Rhea" id="RHEA:19317"/>
        <dbReference type="ChEBI" id="CHEBI:15378"/>
        <dbReference type="ChEBI" id="CHEBI:17544"/>
        <dbReference type="ChEBI" id="CHEBI:30616"/>
        <dbReference type="ChEBI" id="CHEBI:43474"/>
        <dbReference type="ChEBI" id="CHEBI:58730"/>
        <dbReference type="ChEBI" id="CHEBI:137981"/>
        <dbReference type="ChEBI" id="CHEBI:456216"/>
        <dbReference type="EC" id="6.3.4.18"/>
    </reaction>
</comment>
<protein>
    <recommendedName>
        <fullName evidence="5 6">N5-carboxyaminoimidazole ribonucleotide synthase</fullName>
        <shortName evidence="5 6">N5-CAIR synthase</shortName>
        <ecNumber evidence="5 6">6.3.4.18</ecNumber>
    </recommendedName>
    <alternativeName>
        <fullName evidence="5 6">5-(carboxyamino)imidazole ribonucleotide synthetase</fullName>
    </alternativeName>
</protein>
<evidence type="ECO:0000256" key="1">
    <source>
        <dbReference type="ARBA" id="ARBA00022598"/>
    </source>
</evidence>
<comment type="function">
    <text evidence="5">Catalyzes the ATP-dependent conversion of 5-aminoimidazole ribonucleotide (AIR) and HCO(3)(-) to N5-carboxyaminoimidazole ribonucleotide (N5-CAIR).</text>
</comment>
<dbReference type="NCBIfam" id="NF004679">
    <property type="entry name" value="PRK06019.1-5"/>
    <property type="match status" value="1"/>
</dbReference>
<feature type="domain" description="ATP-grasp" evidence="7">
    <location>
        <begin position="100"/>
        <end position="293"/>
    </location>
</feature>